<dbReference type="EMBL" id="VIFM01000351">
    <property type="protein sequence ID" value="TQF09396.1"/>
    <property type="molecule type" value="Genomic_DNA"/>
</dbReference>
<feature type="non-terminal residue" evidence="1">
    <location>
        <position position="1"/>
    </location>
</feature>
<organism evidence="1 2">
    <name type="scientific">Myxococcus llanfairpwllgwyngyllgogerychwyrndrobwllllantysiliogogogochensis</name>
    <dbReference type="NCBI Taxonomy" id="2590453"/>
    <lineage>
        <taxon>Bacteria</taxon>
        <taxon>Pseudomonadati</taxon>
        <taxon>Myxococcota</taxon>
        <taxon>Myxococcia</taxon>
        <taxon>Myxococcales</taxon>
        <taxon>Cystobacterineae</taxon>
        <taxon>Myxococcaceae</taxon>
        <taxon>Myxococcus</taxon>
    </lineage>
</organism>
<sequence>RVGGRRHRVTAVTGPERLGGEWWSESPFQRDYYRVHFEGLGPAWVFRDMRDGRFYLQGLFD</sequence>
<gene>
    <name evidence="1" type="ORF">FJV41_44855</name>
</gene>
<dbReference type="AlphaFoldDB" id="A0A540WK50"/>
<accession>A0A540WK50</accession>
<evidence type="ECO:0000313" key="2">
    <source>
        <dbReference type="Proteomes" id="UP000315369"/>
    </source>
</evidence>
<keyword evidence="2" id="KW-1185">Reference proteome</keyword>
<evidence type="ECO:0000313" key="1">
    <source>
        <dbReference type="EMBL" id="TQF09396.1"/>
    </source>
</evidence>
<proteinExistence type="predicted"/>
<reference evidence="1 2" key="1">
    <citation type="submission" date="2019-06" db="EMBL/GenBank/DDBJ databases">
        <authorList>
            <person name="Livingstone P."/>
            <person name="Whitworth D."/>
        </authorList>
    </citation>
    <scope>NUCLEOTIDE SEQUENCE [LARGE SCALE GENOMIC DNA]</scope>
    <source>
        <strain evidence="1 2">AM401</strain>
    </source>
</reference>
<dbReference type="Proteomes" id="UP000315369">
    <property type="component" value="Unassembled WGS sequence"/>
</dbReference>
<name>A0A540WK50_9BACT</name>
<protein>
    <submittedName>
        <fullName evidence="1">DNA polymerase Y family protein</fullName>
    </submittedName>
</protein>
<comment type="caution">
    <text evidence="1">The sequence shown here is derived from an EMBL/GenBank/DDBJ whole genome shotgun (WGS) entry which is preliminary data.</text>
</comment>